<keyword evidence="2" id="KW-1185">Reference proteome</keyword>
<gene>
    <name evidence="1" type="ORF">ACH5RR_036974</name>
</gene>
<evidence type="ECO:0000313" key="1">
    <source>
        <dbReference type="EMBL" id="KAL3502525.1"/>
    </source>
</evidence>
<reference evidence="1 2" key="1">
    <citation type="submission" date="2024-11" db="EMBL/GenBank/DDBJ databases">
        <title>A near-complete genome assembly of Cinchona calisaya.</title>
        <authorList>
            <person name="Lian D.C."/>
            <person name="Zhao X.W."/>
            <person name="Wei L."/>
        </authorList>
    </citation>
    <scope>NUCLEOTIDE SEQUENCE [LARGE SCALE GENOMIC DNA]</scope>
    <source>
        <tissue evidence="1">Nenye</tissue>
    </source>
</reference>
<proteinExistence type="predicted"/>
<name>A0ABD2Y9N4_9GENT</name>
<comment type="caution">
    <text evidence="1">The sequence shown here is derived from an EMBL/GenBank/DDBJ whole genome shotgun (WGS) entry which is preliminary data.</text>
</comment>
<sequence length="170" mass="18240">MPTAVSKLSRASSCGAARRHDLLTSSQEVATPPFFLTAASIKDHPWLKRQTAALPSPASVLAANVGLHPSTSPWQLRGHDLLQIFYITTPLNSLAPLPLLMIPLPDTCGPAIIKNTAPTVGTTALNIAIAALTINTATRHHATGLLRLFEGAPQLRQFIDSYTEWISQFA</sequence>
<organism evidence="1 2">
    <name type="scientific">Cinchona calisaya</name>
    <dbReference type="NCBI Taxonomy" id="153742"/>
    <lineage>
        <taxon>Eukaryota</taxon>
        <taxon>Viridiplantae</taxon>
        <taxon>Streptophyta</taxon>
        <taxon>Embryophyta</taxon>
        <taxon>Tracheophyta</taxon>
        <taxon>Spermatophyta</taxon>
        <taxon>Magnoliopsida</taxon>
        <taxon>eudicotyledons</taxon>
        <taxon>Gunneridae</taxon>
        <taxon>Pentapetalae</taxon>
        <taxon>asterids</taxon>
        <taxon>lamiids</taxon>
        <taxon>Gentianales</taxon>
        <taxon>Rubiaceae</taxon>
        <taxon>Cinchonoideae</taxon>
        <taxon>Cinchoneae</taxon>
        <taxon>Cinchona</taxon>
    </lineage>
</organism>
<dbReference type="AlphaFoldDB" id="A0ABD2Y9N4"/>
<evidence type="ECO:0000313" key="2">
    <source>
        <dbReference type="Proteomes" id="UP001630127"/>
    </source>
</evidence>
<accession>A0ABD2Y9N4</accession>
<dbReference type="EMBL" id="JBJUIK010000015">
    <property type="protein sequence ID" value="KAL3502525.1"/>
    <property type="molecule type" value="Genomic_DNA"/>
</dbReference>
<protein>
    <submittedName>
        <fullName evidence="1">Uncharacterized protein</fullName>
    </submittedName>
</protein>
<dbReference type="Proteomes" id="UP001630127">
    <property type="component" value="Unassembled WGS sequence"/>
</dbReference>